<dbReference type="STRING" id="299467.A0A443S6G1"/>
<name>A0A443S6G1_9ACAR</name>
<dbReference type="GO" id="GO:0016491">
    <property type="term" value="F:oxidoreductase activity"/>
    <property type="evidence" value="ECO:0007669"/>
    <property type="project" value="UniProtKB-KW"/>
</dbReference>
<keyword evidence="10" id="KW-0472">Membrane</keyword>
<dbReference type="PIRSF" id="PIRSF000126">
    <property type="entry name" value="11-beta-HSD1"/>
    <property type="match status" value="1"/>
</dbReference>
<evidence type="ECO:0000256" key="9">
    <source>
        <dbReference type="ARBA" id="ARBA00038261"/>
    </source>
</evidence>
<keyword evidence="10" id="KW-1133">Transmembrane helix</keyword>
<accession>A0A443S6G1</accession>
<evidence type="ECO:0000256" key="4">
    <source>
        <dbReference type="ARBA" id="ARBA00022857"/>
    </source>
</evidence>
<keyword evidence="10" id="KW-0812">Transmembrane</keyword>
<dbReference type="Pfam" id="PF00106">
    <property type="entry name" value="adh_short"/>
    <property type="match status" value="1"/>
</dbReference>
<reference evidence="11 12" key="1">
    <citation type="journal article" date="2018" name="Gigascience">
        <title>Genomes of trombidid mites reveal novel predicted allergens and laterally-transferred genes associated with secondary metabolism.</title>
        <authorList>
            <person name="Dong X."/>
            <person name="Chaisiri K."/>
            <person name="Xia D."/>
            <person name="Armstrong S.D."/>
            <person name="Fang Y."/>
            <person name="Donnelly M.J."/>
            <person name="Kadowaki T."/>
            <person name="McGarry J.W."/>
            <person name="Darby A.C."/>
            <person name="Makepeace B.L."/>
        </authorList>
    </citation>
    <scope>NUCLEOTIDE SEQUENCE [LARGE SCALE GENOMIC DNA]</scope>
    <source>
        <strain evidence="11">UoL-UT</strain>
    </source>
</reference>
<keyword evidence="7" id="KW-0443">Lipid metabolism</keyword>
<dbReference type="GO" id="GO:0005783">
    <property type="term" value="C:endoplasmic reticulum"/>
    <property type="evidence" value="ECO:0007669"/>
    <property type="project" value="TreeGrafter"/>
</dbReference>
<comment type="pathway">
    <text evidence="1">Lipid metabolism; fatty acid biosynthesis.</text>
</comment>
<evidence type="ECO:0000256" key="1">
    <source>
        <dbReference type="ARBA" id="ARBA00005194"/>
    </source>
</evidence>
<dbReference type="Proteomes" id="UP000288716">
    <property type="component" value="Unassembled WGS sequence"/>
</dbReference>
<keyword evidence="5" id="KW-0752">Steroid biosynthesis</keyword>
<proteinExistence type="inferred from homology"/>
<dbReference type="InterPro" id="IPR020904">
    <property type="entry name" value="Sc_DH/Rdtase_CS"/>
</dbReference>
<evidence type="ECO:0000256" key="3">
    <source>
        <dbReference type="ARBA" id="ARBA00022832"/>
    </source>
</evidence>
<dbReference type="InterPro" id="IPR002347">
    <property type="entry name" value="SDR_fam"/>
</dbReference>
<keyword evidence="2" id="KW-0444">Lipid biosynthesis</keyword>
<dbReference type="EMBL" id="NCKV01007088">
    <property type="protein sequence ID" value="RWS23120.1"/>
    <property type="molecule type" value="Genomic_DNA"/>
</dbReference>
<comment type="similarity">
    <text evidence="9">Belongs to the short-chain dehydrogenases/reductases (SDR) family. 17-beta-HSD 3 subfamily.</text>
</comment>
<dbReference type="OrthoDB" id="5545019at2759"/>
<gene>
    <name evidence="11" type="ORF">B4U80_06122</name>
</gene>
<dbReference type="GO" id="GO:0006694">
    <property type="term" value="P:steroid biosynthetic process"/>
    <property type="evidence" value="ECO:0007669"/>
    <property type="project" value="UniProtKB-KW"/>
</dbReference>
<keyword evidence="3" id="KW-0276">Fatty acid metabolism</keyword>
<dbReference type="InterPro" id="IPR036291">
    <property type="entry name" value="NAD(P)-bd_dom_sf"/>
</dbReference>
<keyword evidence="8" id="KW-0275">Fatty acid biosynthesis</keyword>
<keyword evidence="4" id="KW-0521">NADP</keyword>
<dbReference type="CDD" id="cd05356">
    <property type="entry name" value="17beta-HSD1_like_SDR_c"/>
    <property type="match status" value="1"/>
</dbReference>
<keyword evidence="6" id="KW-0560">Oxidoreductase</keyword>
<dbReference type="PANTHER" id="PTHR43086:SF2">
    <property type="entry name" value="HYDROXYSTEROID DEHYDROGENASE-LIKE PROTEIN 1"/>
    <property type="match status" value="1"/>
</dbReference>
<protein>
    <submittedName>
        <fullName evidence="11">Hydroxysteroid dehydrogenase-like protein 3</fullName>
    </submittedName>
</protein>
<evidence type="ECO:0000313" key="11">
    <source>
        <dbReference type="EMBL" id="RWS23120.1"/>
    </source>
</evidence>
<dbReference type="PRINTS" id="PR00081">
    <property type="entry name" value="GDHRDH"/>
</dbReference>
<dbReference type="PRINTS" id="PR00080">
    <property type="entry name" value="SDRFAMILY"/>
</dbReference>
<evidence type="ECO:0000256" key="6">
    <source>
        <dbReference type="ARBA" id="ARBA00023002"/>
    </source>
</evidence>
<evidence type="ECO:0000256" key="2">
    <source>
        <dbReference type="ARBA" id="ARBA00022516"/>
    </source>
</evidence>
<keyword evidence="12" id="KW-1185">Reference proteome</keyword>
<dbReference type="AlphaFoldDB" id="A0A443S6G1"/>
<evidence type="ECO:0000256" key="8">
    <source>
        <dbReference type="ARBA" id="ARBA00023160"/>
    </source>
</evidence>
<dbReference type="GO" id="GO:0030497">
    <property type="term" value="P:fatty acid elongation"/>
    <property type="evidence" value="ECO:0007669"/>
    <property type="project" value="TreeGrafter"/>
</dbReference>
<dbReference type="PROSITE" id="PS00061">
    <property type="entry name" value="ADH_SHORT"/>
    <property type="match status" value="1"/>
</dbReference>
<dbReference type="PANTHER" id="PTHR43086">
    <property type="entry name" value="VERY-LONG-CHAIN 3-OXOOACYL-COA REDUCTASE"/>
    <property type="match status" value="1"/>
</dbReference>
<evidence type="ECO:0000256" key="7">
    <source>
        <dbReference type="ARBA" id="ARBA00023098"/>
    </source>
</evidence>
<evidence type="ECO:0000313" key="12">
    <source>
        <dbReference type="Proteomes" id="UP000288716"/>
    </source>
</evidence>
<sequence>MSPNSFDWLNKDVHLFVVIVGFICLLYLSLKYCWLCFYACKTFVYGRWRKIDLLSHYGEYVVITGATDGIGLEFAKQFAQNGHSIVALGRNESKLKNVKAMIEPLLFDGRNVITVQADLNSTDTTIYQRVAEQLRPFKDRIAILINNAGVGTGKPDEFLNISEQEILTNIHVNIIGVLMVTRAVLPFMTENRKGLIINVSSMAAYRPVPFGACYSASKKFVQYFGSAIRYEYKKYNIHVQTLYPSFVATKMAEWSTFGKADSVLTPTTYEYVKSVMGTIGRSNDTSGYWSHAIFGTLSMLLPSDLYNVIADYTKTVITIKR</sequence>
<dbReference type="Gene3D" id="3.40.50.720">
    <property type="entry name" value="NAD(P)-binding Rossmann-like Domain"/>
    <property type="match status" value="1"/>
</dbReference>
<feature type="transmembrane region" description="Helical" evidence="10">
    <location>
        <begin position="15"/>
        <end position="40"/>
    </location>
</feature>
<dbReference type="SUPFAM" id="SSF51735">
    <property type="entry name" value="NAD(P)-binding Rossmann-fold domains"/>
    <property type="match status" value="1"/>
</dbReference>
<evidence type="ECO:0000256" key="10">
    <source>
        <dbReference type="SAM" id="Phobius"/>
    </source>
</evidence>
<comment type="caution">
    <text evidence="11">The sequence shown here is derived from an EMBL/GenBank/DDBJ whole genome shotgun (WGS) entry which is preliminary data.</text>
</comment>
<evidence type="ECO:0000256" key="5">
    <source>
        <dbReference type="ARBA" id="ARBA00022955"/>
    </source>
</evidence>
<dbReference type="VEuPathDB" id="VectorBase:LDEU008920"/>
<organism evidence="11 12">
    <name type="scientific">Leptotrombidium deliense</name>
    <dbReference type="NCBI Taxonomy" id="299467"/>
    <lineage>
        <taxon>Eukaryota</taxon>
        <taxon>Metazoa</taxon>
        <taxon>Ecdysozoa</taxon>
        <taxon>Arthropoda</taxon>
        <taxon>Chelicerata</taxon>
        <taxon>Arachnida</taxon>
        <taxon>Acari</taxon>
        <taxon>Acariformes</taxon>
        <taxon>Trombidiformes</taxon>
        <taxon>Prostigmata</taxon>
        <taxon>Anystina</taxon>
        <taxon>Parasitengona</taxon>
        <taxon>Trombiculoidea</taxon>
        <taxon>Trombiculidae</taxon>
        <taxon>Leptotrombidium</taxon>
    </lineage>
</organism>